<comment type="caution">
    <text evidence="5">The sequence shown here is derived from an EMBL/GenBank/DDBJ whole genome shotgun (WGS) entry which is preliminary data.</text>
</comment>
<dbReference type="GO" id="GO:0003677">
    <property type="term" value="F:DNA binding"/>
    <property type="evidence" value="ECO:0007669"/>
    <property type="project" value="UniProtKB-KW"/>
</dbReference>
<name>A0AAI9DM63_PLUGE</name>
<dbReference type="InterPro" id="IPR000792">
    <property type="entry name" value="Tscrpt_reg_LuxR_C"/>
</dbReference>
<dbReference type="GO" id="GO:0000160">
    <property type="term" value="P:phosphorelay signal transduction system"/>
    <property type="evidence" value="ECO:0007669"/>
    <property type="project" value="InterPro"/>
</dbReference>
<dbReference type="GO" id="GO:0006355">
    <property type="term" value="P:regulation of DNA-templated transcription"/>
    <property type="evidence" value="ECO:0007669"/>
    <property type="project" value="InterPro"/>
</dbReference>
<dbReference type="InterPro" id="IPR011006">
    <property type="entry name" value="CheY-like_superfamily"/>
</dbReference>
<dbReference type="PRINTS" id="PR00038">
    <property type="entry name" value="HTHLUXR"/>
</dbReference>
<dbReference type="InterPro" id="IPR001789">
    <property type="entry name" value="Sig_transdc_resp-reg_receiver"/>
</dbReference>
<dbReference type="RefSeq" id="WP_053075839.1">
    <property type="nucleotide sequence ID" value="NZ_JAYKLB010000015.1"/>
</dbReference>
<dbReference type="SUPFAM" id="SSF46894">
    <property type="entry name" value="C-terminal effector domain of the bipartite response regulators"/>
    <property type="match status" value="1"/>
</dbReference>
<dbReference type="PANTHER" id="PTHR43214:SF17">
    <property type="entry name" value="TRANSCRIPTIONAL REGULATORY PROTEIN RCSB"/>
    <property type="match status" value="1"/>
</dbReference>
<dbReference type="EMBL" id="ABLOKC030000014">
    <property type="protein sequence ID" value="EML1472106.1"/>
    <property type="molecule type" value="Genomic_DNA"/>
</dbReference>
<dbReference type="Pfam" id="PF00196">
    <property type="entry name" value="GerE"/>
    <property type="match status" value="1"/>
</dbReference>
<evidence type="ECO:0000259" key="4">
    <source>
        <dbReference type="PROSITE" id="PS50110"/>
    </source>
</evidence>
<dbReference type="SUPFAM" id="SSF52172">
    <property type="entry name" value="CheY-like"/>
    <property type="match status" value="1"/>
</dbReference>
<accession>A0AAI9DM63</accession>
<organism evidence="5">
    <name type="scientific">Pluralibacter gergoviae</name>
    <name type="common">Enterobacter gergoviae</name>
    <dbReference type="NCBI Taxonomy" id="61647"/>
    <lineage>
        <taxon>Bacteria</taxon>
        <taxon>Pseudomonadati</taxon>
        <taxon>Pseudomonadota</taxon>
        <taxon>Gammaproteobacteria</taxon>
        <taxon>Enterobacterales</taxon>
        <taxon>Enterobacteriaceae</taxon>
        <taxon>Pluralibacter</taxon>
    </lineage>
</organism>
<dbReference type="Gene3D" id="3.40.50.2300">
    <property type="match status" value="1"/>
</dbReference>
<comment type="caution">
    <text evidence="2">Lacks conserved residue(s) required for the propagation of feature annotation.</text>
</comment>
<reference evidence="5" key="1">
    <citation type="submission" date="2024-02" db="EMBL/GenBank/DDBJ databases">
        <authorList>
            <consortium name="Clinical and Environmental Microbiology Branch: Whole genome sequencing antimicrobial resistance pathogens in the healthcare setting"/>
        </authorList>
    </citation>
    <scope>NUCLEOTIDE SEQUENCE</scope>
    <source>
        <strain evidence="5">2021DK-00143</strain>
    </source>
</reference>
<evidence type="ECO:0000256" key="1">
    <source>
        <dbReference type="ARBA" id="ARBA00023125"/>
    </source>
</evidence>
<dbReference type="PANTHER" id="PTHR43214">
    <property type="entry name" value="TWO-COMPONENT RESPONSE REGULATOR"/>
    <property type="match status" value="1"/>
</dbReference>
<dbReference type="InterPro" id="IPR016032">
    <property type="entry name" value="Sig_transdc_resp-reg_C-effctor"/>
</dbReference>
<dbReference type="PROSITE" id="PS50110">
    <property type="entry name" value="RESPONSE_REGULATORY"/>
    <property type="match status" value="1"/>
</dbReference>
<proteinExistence type="predicted"/>
<evidence type="ECO:0000259" key="3">
    <source>
        <dbReference type="PROSITE" id="PS50043"/>
    </source>
</evidence>
<feature type="domain" description="HTH luxR-type" evidence="3">
    <location>
        <begin position="168"/>
        <end position="233"/>
    </location>
</feature>
<feature type="domain" description="Response regulatory" evidence="4">
    <location>
        <begin position="31"/>
        <end position="151"/>
    </location>
</feature>
<evidence type="ECO:0000256" key="2">
    <source>
        <dbReference type="PROSITE-ProRule" id="PRU00169"/>
    </source>
</evidence>
<protein>
    <submittedName>
        <fullName evidence="5">Response regulator transcription factor</fullName>
    </submittedName>
</protein>
<gene>
    <name evidence="5" type="ORF">QEG54_002847</name>
</gene>
<sequence>MNNQPAILSAPHYQPLLPDEPRLSTIIKGECALLMETSPVTALGMGLMLEQECGIRGGVLQANRLSDIYGLLLLHHPRVLMMELYGCDESVLDGLRLVSRCNESWPLTQVIVCTELSDVRGIKALVSSGVNGVVLRYEPLSALVQCTCAVLTGGRAYSPKVQEIIAQAEPVVKHLTARELDVLHYLFSGKNVTSTASIMHLDIRTVSTYKRNAMFKLGFHSDSELFTYGGWMAKRGNSLAF</sequence>
<keyword evidence="1" id="KW-0238">DNA-binding</keyword>
<dbReference type="AlphaFoldDB" id="A0AAI9DM63"/>
<dbReference type="PROSITE" id="PS50043">
    <property type="entry name" value="HTH_LUXR_2"/>
    <property type="match status" value="1"/>
</dbReference>
<dbReference type="InterPro" id="IPR039420">
    <property type="entry name" value="WalR-like"/>
</dbReference>
<dbReference type="CDD" id="cd06170">
    <property type="entry name" value="LuxR_C_like"/>
    <property type="match status" value="1"/>
</dbReference>
<evidence type="ECO:0000313" key="5">
    <source>
        <dbReference type="EMBL" id="EML1472106.1"/>
    </source>
</evidence>
<dbReference type="SMART" id="SM00421">
    <property type="entry name" value="HTH_LUXR"/>
    <property type="match status" value="1"/>
</dbReference>